<dbReference type="PANTHER" id="PTHR36117">
    <property type="entry name" value="4-HYDROXYPHENYLACETATE 3-MONOOXYGENASE-RELATED"/>
    <property type="match status" value="1"/>
</dbReference>
<dbReference type="PIRSF" id="PIRSF000331">
    <property type="entry name" value="HpaA_HpaB"/>
    <property type="match status" value="1"/>
</dbReference>
<dbReference type="Proteomes" id="UP000243333">
    <property type="component" value="Unassembled WGS sequence"/>
</dbReference>
<evidence type="ECO:0000259" key="5">
    <source>
        <dbReference type="Pfam" id="PF11794"/>
    </source>
</evidence>
<keyword evidence="2" id="KW-0274">FAD</keyword>
<dbReference type="GO" id="GO:0016627">
    <property type="term" value="F:oxidoreductase activity, acting on the CH-CH group of donors"/>
    <property type="evidence" value="ECO:0007669"/>
    <property type="project" value="InterPro"/>
</dbReference>
<dbReference type="SUPFAM" id="SSF56645">
    <property type="entry name" value="Acyl-CoA dehydrogenase NM domain-like"/>
    <property type="match status" value="1"/>
</dbReference>
<feature type="domain" description="HpaB/PvcC/4-BUDH N-terminal" evidence="5">
    <location>
        <begin position="5"/>
        <end position="272"/>
    </location>
</feature>
<dbReference type="OrthoDB" id="9785230at2"/>
<proteinExistence type="predicted"/>
<keyword evidence="1" id="KW-0285">Flavoprotein</keyword>
<dbReference type="Gene3D" id="2.40.110.10">
    <property type="entry name" value="Butyryl-CoA Dehydrogenase, subunit A, domain 2"/>
    <property type="match status" value="1"/>
</dbReference>
<dbReference type="InterPro" id="IPR009100">
    <property type="entry name" value="AcylCoA_DH/oxidase_NM_dom_sf"/>
</dbReference>
<dbReference type="Gene3D" id="1.20.140.10">
    <property type="entry name" value="Butyryl-CoA Dehydrogenase, subunit A, domain 3"/>
    <property type="match status" value="1"/>
</dbReference>
<keyword evidence="7" id="KW-1185">Reference proteome</keyword>
<accession>A0A1G7K4Z3</accession>
<protein>
    <submittedName>
        <fullName evidence="6">4-hydroxybutyryl-CoA dehydratase / vinylacetyl-CoA-Delta-isomerase</fullName>
    </submittedName>
</protein>
<organism evidence="6 7">
    <name type="scientific">Sporolituus thermophilus DSM 23256</name>
    <dbReference type="NCBI Taxonomy" id="1123285"/>
    <lineage>
        <taxon>Bacteria</taxon>
        <taxon>Bacillati</taxon>
        <taxon>Bacillota</taxon>
        <taxon>Negativicutes</taxon>
        <taxon>Selenomonadales</taxon>
        <taxon>Sporomusaceae</taxon>
        <taxon>Sporolituus</taxon>
    </lineage>
</organism>
<evidence type="ECO:0000313" key="7">
    <source>
        <dbReference type="Proteomes" id="UP000243333"/>
    </source>
</evidence>
<gene>
    <name evidence="6" type="ORF">SAMN05660235_01180</name>
</gene>
<dbReference type="Gene3D" id="1.10.3140.10">
    <property type="entry name" value="4-hydroxybutyryl-coa dehydratase, domain 1"/>
    <property type="match status" value="1"/>
</dbReference>
<dbReference type="PANTHER" id="PTHR36117:SF3">
    <property type="entry name" value="4-HYDROXYPHENYLACETATE 3-MONOOXYGENASE-RELATED"/>
    <property type="match status" value="1"/>
</dbReference>
<keyword evidence="6" id="KW-0413">Isomerase</keyword>
<dbReference type="InterPro" id="IPR004925">
    <property type="entry name" value="HpaB/PvcC/4-BUDH"/>
</dbReference>
<dbReference type="InterPro" id="IPR036250">
    <property type="entry name" value="AcylCo_DH-like_C"/>
</dbReference>
<evidence type="ECO:0000256" key="3">
    <source>
        <dbReference type="ARBA" id="ARBA00023002"/>
    </source>
</evidence>
<evidence type="ECO:0000256" key="1">
    <source>
        <dbReference type="ARBA" id="ARBA00022630"/>
    </source>
</evidence>
<dbReference type="GO" id="GO:0016853">
    <property type="term" value="F:isomerase activity"/>
    <property type="evidence" value="ECO:0007669"/>
    <property type="project" value="UniProtKB-KW"/>
</dbReference>
<evidence type="ECO:0000259" key="4">
    <source>
        <dbReference type="Pfam" id="PF03241"/>
    </source>
</evidence>
<dbReference type="Pfam" id="PF03241">
    <property type="entry name" value="HpaB"/>
    <property type="match status" value="1"/>
</dbReference>
<name>A0A1G7K4Z3_9FIRM</name>
<evidence type="ECO:0000313" key="6">
    <source>
        <dbReference type="EMBL" id="SDF32216.1"/>
    </source>
</evidence>
<feature type="domain" description="HpaB/PvcC/4-BUDH C-terminal" evidence="4">
    <location>
        <begin position="281"/>
        <end position="473"/>
    </location>
</feature>
<reference evidence="7" key="1">
    <citation type="submission" date="2016-10" db="EMBL/GenBank/DDBJ databases">
        <authorList>
            <person name="Varghese N."/>
            <person name="Submissions S."/>
        </authorList>
    </citation>
    <scope>NUCLEOTIDE SEQUENCE [LARGE SCALE GENOMIC DNA]</scope>
    <source>
        <strain evidence="7">DSM 23256</strain>
    </source>
</reference>
<dbReference type="InterPro" id="IPR024674">
    <property type="entry name" value="HpaB/PvcC/4-BUDH_N"/>
</dbReference>
<dbReference type="SUPFAM" id="SSF47203">
    <property type="entry name" value="Acyl-CoA dehydrogenase C-terminal domain-like"/>
    <property type="match status" value="1"/>
</dbReference>
<dbReference type="EMBL" id="FNBU01000007">
    <property type="protein sequence ID" value="SDF32216.1"/>
    <property type="molecule type" value="Genomic_DNA"/>
</dbReference>
<dbReference type="AlphaFoldDB" id="A0A1G7K4Z3"/>
<sequence length="486" mass="52842">MLMNGEQYKESLRKLRPNIYKWGELIEDVTSHPATRLHVQSVAQSYDAAFDPEKAPIFTAKSHLTGETAHRWNTLMNSAEAVMGNSLMKRAQYRVTGTCQGATCAGWTGINVLWAVTYEMDKELGTNYHERVKKYFRYVEDNAFALAGAITDAKGNRSLKPSQQPNKDSNLHVKEVRPDGIVIRGYKAQICGVAAAHEIIILPGSGYGESEKDFCVAAAVPRDAEGLTIVETRRPSDTRDEEEGWDAPKAGNITQAFLIFDDVFVPNDRVFLCGEFKYTGKIISYFTAIYRAAIGACVAGQGDIMIGAAMNMARANGLSSKVFQEKLNQMAINNEITYGLGLGAMMAGKAHPSGLWIPDLLLAHVNKTQVAKLPYETKVIAQDISGGIAETGCFPSYKDFQSPLYGETLYKMLAAGSDGETRARAARLVEWLTVGGGIPGCMHGGGSPDGARLVVRAMEPWEKFAADAKRIAGITADLADPAPAKK</sequence>
<dbReference type="STRING" id="1123285.SAMN05660235_01180"/>
<evidence type="ECO:0000256" key="2">
    <source>
        <dbReference type="ARBA" id="ARBA00022827"/>
    </source>
</evidence>
<dbReference type="Pfam" id="PF11794">
    <property type="entry name" value="HpaB_N"/>
    <property type="match status" value="1"/>
</dbReference>
<dbReference type="InterPro" id="IPR024719">
    <property type="entry name" value="HpaB/PvcC/4-BUDH_C"/>
</dbReference>
<keyword evidence="3" id="KW-0560">Oxidoreductase</keyword>
<dbReference type="RefSeq" id="WP_093689009.1">
    <property type="nucleotide sequence ID" value="NZ_FNBU01000007.1"/>
</dbReference>
<dbReference type="InterPro" id="IPR046373">
    <property type="entry name" value="Acyl-CoA_Oxase/DH_mid-dom_sf"/>
</dbReference>